<evidence type="ECO:0000313" key="1">
    <source>
        <dbReference type="EMBL" id="MDQ1209779.1"/>
    </source>
</evidence>
<organism evidence="1 2">
    <name type="scientific">Acinetobacter baylyi</name>
    <dbReference type="NCBI Taxonomy" id="202950"/>
    <lineage>
        <taxon>Bacteria</taxon>
        <taxon>Pseudomonadati</taxon>
        <taxon>Pseudomonadota</taxon>
        <taxon>Gammaproteobacteria</taxon>
        <taxon>Moraxellales</taxon>
        <taxon>Moraxellaceae</taxon>
        <taxon>Acinetobacter</taxon>
    </lineage>
</organism>
<proteinExistence type="predicted"/>
<gene>
    <name evidence="1" type="ORF">QE380_002702</name>
</gene>
<dbReference type="Proteomes" id="UP001233360">
    <property type="component" value="Unassembled WGS sequence"/>
</dbReference>
<reference evidence="1 2" key="1">
    <citation type="submission" date="2023-07" db="EMBL/GenBank/DDBJ databases">
        <title>Functional and genomic diversity of the sorghum phyllosphere microbiome.</title>
        <authorList>
            <person name="Shade A."/>
        </authorList>
    </citation>
    <scope>NUCLEOTIDE SEQUENCE [LARGE SCALE GENOMIC DNA]</scope>
    <source>
        <strain evidence="1 2">SORGH_AS_0887</strain>
    </source>
</reference>
<name>A0ABU0UZ07_ACIBI</name>
<accession>A0ABU0UZ07</accession>
<sequence length="58" mass="6766">MKVLIFTELGTERRCSTCGEYYPFDQEFFNKNGIRNGRQQWTTKCKACFSELYRGAAA</sequence>
<keyword evidence="2" id="KW-1185">Reference proteome</keyword>
<comment type="caution">
    <text evidence="1">The sequence shown here is derived from an EMBL/GenBank/DDBJ whole genome shotgun (WGS) entry which is preliminary data.</text>
</comment>
<evidence type="ECO:0000313" key="2">
    <source>
        <dbReference type="Proteomes" id="UP001233360"/>
    </source>
</evidence>
<dbReference type="EMBL" id="JAUTBK010000002">
    <property type="protein sequence ID" value="MDQ1209779.1"/>
    <property type="molecule type" value="Genomic_DNA"/>
</dbReference>
<protein>
    <submittedName>
        <fullName evidence="1">Uncharacterized protein</fullName>
    </submittedName>
</protein>